<dbReference type="AlphaFoldDB" id="A0A285MBH5"/>
<dbReference type="Proteomes" id="UP000219048">
    <property type="component" value="Unassembled WGS sequence"/>
</dbReference>
<evidence type="ECO:0000313" key="1">
    <source>
        <dbReference type="EMBL" id="SNY94438.1"/>
    </source>
</evidence>
<name>A0A285MBH5_9FLAO</name>
<accession>A0A285MBH5</accession>
<reference evidence="2" key="1">
    <citation type="submission" date="2017-09" db="EMBL/GenBank/DDBJ databases">
        <authorList>
            <person name="Varghese N."/>
            <person name="Submissions S."/>
        </authorList>
    </citation>
    <scope>NUCLEOTIDE SEQUENCE [LARGE SCALE GENOMIC DNA]</scope>
    <source>
        <strain evidence="2">DSM 25885</strain>
    </source>
</reference>
<protein>
    <submittedName>
        <fullName evidence="1">Uncharacterized protein</fullName>
    </submittedName>
</protein>
<proteinExistence type="predicted"/>
<dbReference type="EMBL" id="OBEH01000001">
    <property type="protein sequence ID" value="SNY94438.1"/>
    <property type="molecule type" value="Genomic_DNA"/>
</dbReference>
<evidence type="ECO:0000313" key="2">
    <source>
        <dbReference type="Proteomes" id="UP000219048"/>
    </source>
</evidence>
<keyword evidence="2" id="KW-1185">Reference proteome</keyword>
<gene>
    <name evidence="1" type="ORF">SAMN06265377_0096</name>
</gene>
<sequence length="123" mass="13872">MESKPIIVAPHDGTAKLSYLNSLVFGNSFADSPEIDDVVWGKVLATDKVSSLMFKTKPIQSTNNFFTYSDQNRLNAIVLRFTRPNQLNKKKVGYLDAYFASKFNPANFNSSDLGNLQHLSFFR</sequence>
<organism evidence="1 2">
    <name type="scientific">Flagellimonas pacifica</name>
    <dbReference type="NCBI Taxonomy" id="1247520"/>
    <lineage>
        <taxon>Bacteria</taxon>
        <taxon>Pseudomonadati</taxon>
        <taxon>Bacteroidota</taxon>
        <taxon>Flavobacteriia</taxon>
        <taxon>Flavobacteriales</taxon>
        <taxon>Flavobacteriaceae</taxon>
        <taxon>Flagellimonas</taxon>
    </lineage>
</organism>